<accession>A0AAV7JVB2</accession>
<dbReference type="InterPro" id="IPR001494">
    <property type="entry name" value="Importin-beta_N"/>
</dbReference>
<gene>
    <name evidence="7" type="ORF">LOD99_4040</name>
</gene>
<comment type="subcellular location">
    <subcellularLocation>
        <location evidence="1">Cytoplasm</location>
    </subcellularLocation>
</comment>
<comment type="caution">
    <text evidence="7">The sequence shown here is derived from an EMBL/GenBank/DDBJ whole genome shotgun (WGS) entry which is preliminary data.</text>
</comment>
<dbReference type="AlphaFoldDB" id="A0AAV7JVB2"/>
<dbReference type="PANTHER" id="PTHR10527">
    <property type="entry name" value="IMPORTIN BETA"/>
    <property type="match status" value="1"/>
</dbReference>
<dbReference type="SUPFAM" id="SSF48371">
    <property type="entry name" value="ARM repeat"/>
    <property type="match status" value="1"/>
</dbReference>
<sequence length="199" mass="22643">MDVSLSTILEATISNDKNQLQNAQRYLEDAAAKNLSLFLLELSKELVDQTKSGIVRMAAGLQLKNYLTSKDESLRFEFRQRWLAAEEHVRVQVKSNILQTLGTEQFRPSSAAQVIAAIGCAELPEGQWPELINSLLGFITVNSHSENLKEASLEALGEDFLLFIILAKLSVHFTNGLDYIYFHIHHHRFRDVHYFRALE</sequence>
<evidence type="ECO:0000256" key="3">
    <source>
        <dbReference type="ARBA" id="ARBA00022490"/>
    </source>
</evidence>
<dbReference type="GO" id="GO:0031267">
    <property type="term" value="F:small GTPase binding"/>
    <property type="evidence" value="ECO:0007669"/>
    <property type="project" value="InterPro"/>
</dbReference>
<dbReference type="GO" id="GO:0005737">
    <property type="term" value="C:cytoplasm"/>
    <property type="evidence" value="ECO:0007669"/>
    <property type="project" value="UniProtKB-SubCell"/>
</dbReference>
<evidence type="ECO:0000256" key="1">
    <source>
        <dbReference type="ARBA" id="ARBA00004496"/>
    </source>
</evidence>
<dbReference type="InterPro" id="IPR011989">
    <property type="entry name" value="ARM-like"/>
</dbReference>
<keyword evidence="5" id="KW-0653">Protein transport</keyword>
<evidence type="ECO:0000256" key="2">
    <source>
        <dbReference type="ARBA" id="ARBA00022448"/>
    </source>
</evidence>
<evidence type="ECO:0000256" key="5">
    <source>
        <dbReference type="ARBA" id="ARBA00022927"/>
    </source>
</evidence>
<dbReference type="SMART" id="SM00913">
    <property type="entry name" value="IBN_N"/>
    <property type="match status" value="1"/>
</dbReference>
<evidence type="ECO:0000313" key="7">
    <source>
        <dbReference type="EMBL" id="KAI6652963.1"/>
    </source>
</evidence>
<dbReference type="GO" id="GO:0006606">
    <property type="term" value="P:protein import into nucleus"/>
    <property type="evidence" value="ECO:0007669"/>
    <property type="project" value="InterPro"/>
</dbReference>
<dbReference type="InterPro" id="IPR016024">
    <property type="entry name" value="ARM-type_fold"/>
</dbReference>
<dbReference type="EMBL" id="JAKMXF010000296">
    <property type="protein sequence ID" value="KAI6652963.1"/>
    <property type="molecule type" value="Genomic_DNA"/>
</dbReference>
<feature type="domain" description="Importin N-terminal" evidence="6">
    <location>
        <begin position="23"/>
        <end position="103"/>
    </location>
</feature>
<keyword evidence="4" id="KW-0677">Repeat</keyword>
<evidence type="ECO:0000256" key="4">
    <source>
        <dbReference type="ARBA" id="ARBA00022737"/>
    </source>
</evidence>
<name>A0AAV7JVB2_9METZ</name>
<dbReference type="Pfam" id="PF03810">
    <property type="entry name" value="IBN_N"/>
    <property type="match status" value="1"/>
</dbReference>
<evidence type="ECO:0000259" key="6">
    <source>
        <dbReference type="PROSITE" id="PS50166"/>
    </source>
</evidence>
<keyword evidence="3" id="KW-0963">Cytoplasm</keyword>
<dbReference type="PROSITE" id="PS50166">
    <property type="entry name" value="IMPORTIN_B_NT"/>
    <property type="match status" value="1"/>
</dbReference>
<keyword evidence="2" id="KW-0813">Transport</keyword>
<dbReference type="Gene3D" id="1.25.10.10">
    <property type="entry name" value="Leucine-rich Repeat Variant"/>
    <property type="match status" value="1"/>
</dbReference>
<proteinExistence type="predicted"/>
<protein>
    <submittedName>
        <fullName evidence="7">Karyopherin (Importin) beta 1</fullName>
    </submittedName>
</protein>
<keyword evidence="8" id="KW-1185">Reference proteome</keyword>
<organism evidence="7 8">
    <name type="scientific">Oopsacas minuta</name>
    <dbReference type="NCBI Taxonomy" id="111878"/>
    <lineage>
        <taxon>Eukaryota</taxon>
        <taxon>Metazoa</taxon>
        <taxon>Porifera</taxon>
        <taxon>Hexactinellida</taxon>
        <taxon>Hexasterophora</taxon>
        <taxon>Lyssacinosida</taxon>
        <taxon>Leucopsacidae</taxon>
        <taxon>Oopsacas</taxon>
    </lineage>
</organism>
<dbReference type="InterPro" id="IPR040122">
    <property type="entry name" value="Importin_beta"/>
</dbReference>
<evidence type="ECO:0000313" key="8">
    <source>
        <dbReference type="Proteomes" id="UP001165289"/>
    </source>
</evidence>
<dbReference type="Proteomes" id="UP001165289">
    <property type="component" value="Unassembled WGS sequence"/>
</dbReference>
<reference evidence="7 8" key="1">
    <citation type="journal article" date="2023" name="BMC Biol.">
        <title>The compact genome of the sponge Oopsacas minuta (Hexactinellida) is lacking key metazoan core genes.</title>
        <authorList>
            <person name="Santini S."/>
            <person name="Schenkelaars Q."/>
            <person name="Jourda C."/>
            <person name="Duchesne M."/>
            <person name="Belahbib H."/>
            <person name="Rocher C."/>
            <person name="Selva M."/>
            <person name="Riesgo A."/>
            <person name="Vervoort M."/>
            <person name="Leys S.P."/>
            <person name="Kodjabachian L."/>
            <person name="Le Bivic A."/>
            <person name="Borchiellini C."/>
            <person name="Claverie J.M."/>
            <person name="Renard E."/>
        </authorList>
    </citation>
    <scope>NUCLEOTIDE SEQUENCE [LARGE SCALE GENOMIC DNA]</scope>
    <source>
        <strain evidence="7">SPO-2</strain>
    </source>
</reference>